<keyword evidence="2" id="KW-1185">Reference proteome</keyword>
<gene>
    <name evidence="1" type="ORF">CGXH109_LOCUS100956</name>
</gene>
<dbReference type="AlphaFoldDB" id="A0A9W4WCJ4"/>
<name>A0A9W4WCJ4_9PEZI</name>
<organism evidence="1 2">
    <name type="scientific">Colletotrichum noveboracense</name>
    <dbReference type="NCBI Taxonomy" id="2664923"/>
    <lineage>
        <taxon>Eukaryota</taxon>
        <taxon>Fungi</taxon>
        <taxon>Dikarya</taxon>
        <taxon>Ascomycota</taxon>
        <taxon>Pezizomycotina</taxon>
        <taxon>Sordariomycetes</taxon>
        <taxon>Hypocreomycetidae</taxon>
        <taxon>Glomerellales</taxon>
        <taxon>Glomerellaceae</taxon>
        <taxon>Colletotrichum</taxon>
        <taxon>Colletotrichum gloeosporioides species complex</taxon>
    </lineage>
</organism>
<proteinExistence type="predicted"/>
<accession>A0A9W4WCJ4</accession>
<dbReference type="EMBL" id="CAMGZC010000964">
    <property type="protein sequence ID" value="CAI0650923.1"/>
    <property type="molecule type" value="Genomic_DNA"/>
</dbReference>
<evidence type="ECO:0000313" key="1">
    <source>
        <dbReference type="EMBL" id="CAI0650923.1"/>
    </source>
</evidence>
<protein>
    <submittedName>
        <fullName evidence="1">Uncharacterized protein</fullName>
    </submittedName>
</protein>
<dbReference type="Proteomes" id="UP001152533">
    <property type="component" value="Unassembled WGS sequence"/>
</dbReference>
<evidence type="ECO:0000313" key="2">
    <source>
        <dbReference type="Proteomes" id="UP001152533"/>
    </source>
</evidence>
<reference evidence="1" key="1">
    <citation type="submission" date="2022-08" db="EMBL/GenBank/DDBJ databases">
        <authorList>
            <person name="Giroux E."/>
            <person name="Giroux E."/>
        </authorList>
    </citation>
    <scope>NUCLEOTIDE SEQUENCE</scope>
    <source>
        <strain evidence="1">H1091258</strain>
    </source>
</reference>
<comment type="caution">
    <text evidence="1">The sequence shown here is derived from an EMBL/GenBank/DDBJ whole genome shotgun (WGS) entry which is preliminary data.</text>
</comment>
<sequence length="96" mass="10270">MQLSSLIQLSRCDDTKILSGAGTRHVAAVIFPVFFTFKVGKNKGAKPEMFLNPYCSLIALCLSGGVAADGWDDFTNNLASDLAPIISLFGEQATSR</sequence>